<reference evidence="3 4" key="1">
    <citation type="submission" date="2020-06" db="EMBL/GenBank/DDBJ databases">
        <title>Interaction of electrochemicaly active bacteria, Geobacter bremensis R4 on different carbon anode.</title>
        <authorList>
            <person name="Meng L."/>
            <person name="Yoshida N."/>
        </authorList>
    </citation>
    <scope>NUCLEOTIDE SEQUENCE [LARGE SCALE GENOMIC DNA]</scope>
    <source>
        <strain evidence="3 4">R4</strain>
    </source>
</reference>
<dbReference type="Pfam" id="PF01381">
    <property type="entry name" value="HTH_3"/>
    <property type="match status" value="1"/>
</dbReference>
<dbReference type="Proteomes" id="UP000515472">
    <property type="component" value="Chromosome"/>
</dbReference>
<dbReference type="InterPro" id="IPR014710">
    <property type="entry name" value="RmlC-like_jellyroll"/>
</dbReference>
<dbReference type="InterPro" id="IPR010982">
    <property type="entry name" value="Lambda_DNA-bd_dom_sf"/>
</dbReference>
<evidence type="ECO:0000313" key="3">
    <source>
        <dbReference type="EMBL" id="BCG47591.1"/>
    </source>
</evidence>
<gene>
    <name evidence="3" type="ORF">GEOBRER4_n2428</name>
</gene>
<dbReference type="AlphaFoldDB" id="A0A6S6M7V3"/>
<dbReference type="SMART" id="SM00530">
    <property type="entry name" value="HTH_XRE"/>
    <property type="match status" value="1"/>
</dbReference>
<dbReference type="PANTHER" id="PTHR46797">
    <property type="entry name" value="HTH-TYPE TRANSCRIPTIONAL REGULATOR"/>
    <property type="match status" value="1"/>
</dbReference>
<dbReference type="GO" id="GO:0005829">
    <property type="term" value="C:cytosol"/>
    <property type="evidence" value="ECO:0007669"/>
    <property type="project" value="TreeGrafter"/>
</dbReference>
<evidence type="ECO:0000313" key="4">
    <source>
        <dbReference type="Proteomes" id="UP000515472"/>
    </source>
</evidence>
<protein>
    <submittedName>
        <fullName evidence="3">Transcriptional regulator, Xre family</fullName>
    </submittedName>
</protein>
<dbReference type="EMBL" id="AP023213">
    <property type="protein sequence ID" value="BCG47591.1"/>
    <property type="molecule type" value="Genomic_DNA"/>
</dbReference>
<sequence length="188" mass="21427">MSSEYNIGPRIKKLRLARKLTLQAVANETGFSPALISQIENDNVSPPIATLSKIAKFFDVKLAQFFSEDEDNRKFEVVRADQRTIVPRVISKEGTRQGYFYESLSFYKQNKKMDAFMVTLTEKAPEANTYSHDGEEFIYVMNGTADFILEDQKITLNEGDSLYFESTLGHRLLSHDGKEVRVLVVVTK</sequence>
<dbReference type="RefSeq" id="WP_015837601.1">
    <property type="nucleotide sequence ID" value="NZ_AP023213.1"/>
</dbReference>
<dbReference type="InterPro" id="IPR001387">
    <property type="entry name" value="Cro/C1-type_HTH"/>
</dbReference>
<keyword evidence="1" id="KW-0238">DNA-binding</keyword>
<evidence type="ECO:0000259" key="2">
    <source>
        <dbReference type="PROSITE" id="PS50943"/>
    </source>
</evidence>
<dbReference type="GO" id="GO:0003677">
    <property type="term" value="F:DNA binding"/>
    <property type="evidence" value="ECO:0007669"/>
    <property type="project" value="UniProtKB-KW"/>
</dbReference>
<dbReference type="PANTHER" id="PTHR46797:SF19">
    <property type="entry name" value="BLL2473 PROTEIN"/>
    <property type="match status" value="1"/>
</dbReference>
<name>A0A6S6M7V3_9BACT</name>
<dbReference type="SUPFAM" id="SSF51182">
    <property type="entry name" value="RmlC-like cupins"/>
    <property type="match status" value="1"/>
</dbReference>
<dbReference type="Pfam" id="PF07883">
    <property type="entry name" value="Cupin_2"/>
    <property type="match status" value="1"/>
</dbReference>
<dbReference type="Gene3D" id="2.60.120.10">
    <property type="entry name" value="Jelly Rolls"/>
    <property type="match status" value="1"/>
</dbReference>
<proteinExistence type="predicted"/>
<dbReference type="GO" id="GO:0003700">
    <property type="term" value="F:DNA-binding transcription factor activity"/>
    <property type="evidence" value="ECO:0007669"/>
    <property type="project" value="TreeGrafter"/>
</dbReference>
<keyword evidence="4" id="KW-1185">Reference proteome</keyword>
<dbReference type="CDD" id="cd00093">
    <property type="entry name" value="HTH_XRE"/>
    <property type="match status" value="1"/>
</dbReference>
<dbReference type="Gene3D" id="1.10.260.40">
    <property type="entry name" value="lambda repressor-like DNA-binding domains"/>
    <property type="match status" value="1"/>
</dbReference>
<dbReference type="KEGG" id="gbn:GEOBRER4_23410"/>
<dbReference type="CDD" id="cd02209">
    <property type="entry name" value="cupin_XRE_C"/>
    <property type="match status" value="1"/>
</dbReference>
<dbReference type="PROSITE" id="PS50943">
    <property type="entry name" value="HTH_CROC1"/>
    <property type="match status" value="1"/>
</dbReference>
<dbReference type="SUPFAM" id="SSF47413">
    <property type="entry name" value="lambda repressor-like DNA-binding domains"/>
    <property type="match status" value="1"/>
</dbReference>
<dbReference type="InterPro" id="IPR011051">
    <property type="entry name" value="RmlC_Cupin_sf"/>
</dbReference>
<dbReference type="InterPro" id="IPR013096">
    <property type="entry name" value="Cupin_2"/>
</dbReference>
<accession>A0A6S6M7V3</accession>
<feature type="domain" description="HTH cro/C1-type" evidence="2">
    <location>
        <begin position="11"/>
        <end position="65"/>
    </location>
</feature>
<dbReference type="InterPro" id="IPR050807">
    <property type="entry name" value="TransReg_Diox_bact_type"/>
</dbReference>
<organism evidence="3 4">
    <name type="scientific">Citrifermentans bremense</name>
    <dbReference type="NCBI Taxonomy" id="60035"/>
    <lineage>
        <taxon>Bacteria</taxon>
        <taxon>Pseudomonadati</taxon>
        <taxon>Thermodesulfobacteriota</taxon>
        <taxon>Desulfuromonadia</taxon>
        <taxon>Geobacterales</taxon>
        <taxon>Geobacteraceae</taxon>
        <taxon>Citrifermentans</taxon>
    </lineage>
</organism>
<evidence type="ECO:0000256" key="1">
    <source>
        <dbReference type="ARBA" id="ARBA00023125"/>
    </source>
</evidence>